<dbReference type="AlphaFoldDB" id="A0AAV9EHF4"/>
<dbReference type="Proteomes" id="UP001180020">
    <property type="component" value="Unassembled WGS sequence"/>
</dbReference>
<organism evidence="1 2">
    <name type="scientific">Acorus calamus</name>
    <name type="common">Sweet flag</name>
    <dbReference type="NCBI Taxonomy" id="4465"/>
    <lineage>
        <taxon>Eukaryota</taxon>
        <taxon>Viridiplantae</taxon>
        <taxon>Streptophyta</taxon>
        <taxon>Embryophyta</taxon>
        <taxon>Tracheophyta</taxon>
        <taxon>Spermatophyta</taxon>
        <taxon>Magnoliopsida</taxon>
        <taxon>Liliopsida</taxon>
        <taxon>Acoraceae</taxon>
        <taxon>Acorus</taxon>
    </lineage>
</organism>
<gene>
    <name evidence="1" type="ORF">QJS10_CPA06g01091</name>
</gene>
<evidence type="ECO:0000313" key="1">
    <source>
        <dbReference type="EMBL" id="KAK1313003.1"/>
    </source>
</evidence>
<reference evidence="1" key="1">
    <citation type="journal article" date="2023" name="Nat. Commun.">
        <title>Diploid and tetraploid genomes of Acorus and the evolution of monocots.</title>
        <authorList>
            <person name="Ma L."/>
            <person name="Liu K.W."/>
            <person name="Li Z."/>
            <person name="Hsiao Y.Y."/>
            <person name="Qi Y."/>
            <person name="Fu T."/>
            <person name="Tang G.D."/>
            <person name="Zhang D."/>
            <person name="Sun W.H."/>
            <person name="Liu D.K."/>
            <person name="Li Y."/>
            <person name="Chen G.Z."/>
            <person name="Liu X.D."/>
            <person name="Liao X.Y."/>
            <person name="Jiang Y.T."/>
            <person name="Yu X."/>
            <person name="Hao Y."/>
            <person name="Huang J."/>
            <person name="Zhao X.W."/>
            <person name="Ke S."/>
            <person name="Chen Y.Y."/>
            <person name="Wu W.L."/>
            <person name="Hsu J.L."/>
            <person name="Lin Y.F."/>
            <person name="Huang M.D."/>
            <person name="Li C.Y."/>
            <person name="Huang L."/>
            <person name="Wang Z.W."/>
            <person name="Zhao X."/>
            <person name="Zhong W.Y."/>
            <person name="Peng D.H."/>
            <person name="Ahmad S."/>
            <person name="Lan S."/>
            <person name="Zhang J.S."/>
            <person name="Tsai W.C."/>
            <person name="Van de Peer Y."/>
            <person name="Liu Z.J."/>
        </authorList>
    </citation>
    <scope>NUCLEOTIDE SEQUENCE</scope>
    <source>
        <strain evidence="1">CP</strain>
    </source>
</reference>
<accession>A0AAV9EHF4</accession>
<dbReference type="EMBL" id="JAUJYO010000006">
    <property type="protein sequence ID" value="KAK1313003.1"/>
    <property type="molecule type" value="Genomic_DNA"/>
</dbReference>
<reference evidence="1" key="2">
    <citation type="submission" date="2023-06" db="EMBL/GenBank/DDBJ databases">
        <authorList>
            <person name="Ma L."/>
            <person name="Liu K.-W."/>
            <person name="Li Z."/>
            <person name="Hsiao Y.-Y."/>
            <person name="Qi Y."/>
            <person name="Fu T."/>
            <person name="Tang G."/>
            <person name="Zhang D."/>
            <person name="Sun W.-H."/>
            <person name="Liu D.-K."/>
            <person name="Li Y."/>
            <person name="Chen G.-Z."/>
            <person name="Liu X.-D."/>
            <person name="Liao X.-Y."/>
            <person name="Jiang Y.-T."/>
            <person name="Yu X."/>
            <person name="Hao Y."/>
            <person name="Huang J."/>
            <person name="Zhao X.-W."/>
            <person name="Ke S."/>
            <person name="Chen Y.-Y."/>
            <person name="Wu W.-L."/>
            <person name="Hsu J.-L."/>
            <person name="Lin Y.-F."/>
            <person name="Huang M.-D."/>
            <person name="Li C.-Y."/>
            <person name="Huang L."/>
            <person name="Wang Z.-W."/>
            <person name="Zhao X."/>
            <person name="Zhong W.-Y."/>
            <person name="Peng D.-H."/>
            <person name="Ahmad S."/>
            <person name="Lan S."/>
            <person name="Zhang J.-S."/>
            <person name="Tsai W.-C."/>
            <person name="Van De Peer Y."/>
            <person name="Liu Z.-J."/>
        </authorList>
    </citation>
    <scope>NUCLEOTIDE SEQUENCE</scope>
    <source>
        <strain evidence="1">CP</strain>
        <tissue evidence="1">Leaves</tissue>
    </source>
</reference>
<evidence type="ECO:0000313" key="2">
    <source>
        <dbReference type="Proteomes" id="UP001180020"/>
    </source>
</evidence>
<sequence>MEPQSPKVVSRSGDLQPRGILGLLCGASSSAHLQRDIVNGSSASARRTSLQSFRHIRASSEIAPSLVLLSNNVHPPTLKEGSDAIVDTGGAVCDPKCDSRLMQDIKVLCEITLKRQFSEMSHLVLPRYMLDASSFVSKRLDQTILLHKWNGGSKTSSDELMAHSQFRSATREKLKKVMEWVQQTESVHHGVQTILSNEDCSM</sequence>
<comment type="caution">
    <text evidence="1">The sequence shown here is derived from an EMBL/GenBank/DDBJ whole genome shotgun (WGS) entry which is preliminary data.</text>
</comment>
<proteinExistence type="predicted"/>
<keyword evidence="2" id="KW-1185">Reference proteome</keyword>
<name>A0AAV9EHF4_ACOCL</name>
<protein>
    <submittedName>
        <fullName evidence="1">Uncharacterized protein</fullName>
    </submittedName>
</protein>